<keyword evidence="7" id="KW-1185">Reference proteome</keyword>
<evidence type="ECO:0000256" key="3">
    <source>
        <dbReference type="PIRSR" id="PIRSR601820-1"/>
    </source>
</evidence>
<dbReference type="GO" id="GO:0002020">
    <property type="term" value="F:protease binding"/>
    <property type="evidence" value="ECO:0007669"/>
    <property type="project" value="TreeGrafter"/>
</dbReference>
<evidence type="ECO:0000256" key="5">
    <source>
        <dbReference type="SAM" id="SignalP"/>
    </source>
</evidence>
<dbReference type="Gene3D" id="2.40.50.120">
    <property type="match status" value="1"/>
</dbReference>
<dbReference type="PANTHER" id="PTHR11844">
    <property type="entry name" value="METALLOPROTEASE INHIBITOR"/>
    <property type="match status" value="1"/>
</dbReference>
<dbReference type="InterPro" id="IPR008993">
    <property type="entry name" value="TIMP-like_OB-fold"/>
</dbReference>
<dbReference type="Pfam" id="PF00965">
    <property type="entry name" value="TIMP"/>
    <property type="match status" value="1"/>
</dbReference>
<keyword evidence="4" id="KW-1015">Disulfide bond</keyword>
<keyword evidence="3" id="KW-0479">Metal-binding</keyword>
<reference evidence="6" key="1">
    <citation type="submission" date="2022-08" db="UniProtKB">
        <authorList>
            <consortium name="EnsemblMetazoa"/>
        </authorList>
    </citation>
    <scope>IDENTIFICATION</scope>
    <source>
        <strain evidence="6">05x7-T-G4-1.051#20</strain>
    </source>
</reference>
<keyword evidence="5" id="KW-0732">Signal</keyword>
<dbReference type="SUPFAM" id="SSF50242">
    <property type="entry name" value="TIMP-like"/>
    <property type="match status" value="1"/>
</dbReference>
<dbReference type="InterPro" id="IPR001820">
    <property type="entry name" value="TIMP"/>
</dbReference>
<dbReference type="GO" id="GO:0051045">
    <property type="term" value="P:negative regulation of membrane protein ectodomain proteolysis"/>
    <property type="evidence" value="ECO:0007669"/>
    <property type="project" value="TreeGrafter"/>
</dbReference>
<feature type="disulfide bond" evidence="4">
    <location>
        <begin position="21"/>
        <end position="88"/>
    </location>
</feature>
<sequence>MKAVVILFSVLTLCVGYAHCCRCDMIPTNGCNSDFSIRGYVLGMQPRGTPPNDERIYTVFVDQVYKANRPIQRFSFVQVRAYIGSSLCGIRLNQRLYVISGFYNGAIMRTNSCQYSRPWDDIPPIERMDLDCMF</sequence>
<dbReference type="GO" id="GO:0005615">
    <property type="term" value="C:extracellular space"/>
    <property type="evidence" value="ECO:0007669"/>
    <property type="project" value="TreeGrafter"/>
</dbReference>
<evidence type="ECO:0008006" key="8">
    <source>
        <dbReference type="Google" id="ProtNLM"/>
    </source>
</evidence>
<comment type="subcellular location">
    <subcellularLocation>
        <location evidence="1">Secreted</location>
    </subcellularLocation>
</comment>
<protein>
    <recommendedName>
        <fullName evidence="8">NTR domain-containing protein</fullName>
    </recommendedName>
</protein>
<dbReference type="GO" id="GO:0031012">
    <property type="term" value="C:extracellular matrix"/>
    <property type="evidence" value="ECO:0007669"/>
    <property type="project" value="TreeGrafter"/>
</dbReference>
<feature type="binding site" evidence="3">
    <location>
        <position position="21"/>
    </location>
    <ligand>
        <name>Zn(2+)</name>
        <dbReference type="ChEBI" id="CHEBI:29105"/>
        <note>ligand shared with metalloproteinase partner</note>
    </ligand>
</feature>
<organism evidence="6 7">
    <name type="scientific">Magallana gigas</name>
    <name type="common">Pacific oyster</name>
    <name type="synonym">Crassostrea gigas</name>
    <dbReference type="NCBI Taxonomy" id="29159"/>
    <lineage>
        <taxon>Eukaryota</taxon>
        <taxon>Metazoa</taxon>
        <taxon>Spiralia</taxon>
        <taxon>Lophotrochozoa</taxon>
        <taxon>Mollusca</taxon>
        <taxon>Bivalvia</taxon>
        <taxon>Autobranchia</taxon>
        <taxon>Pteriomorphia</taxon>
        <taxon>Ostreida</taxon>
        <taxon>Ostreoidea</taxon>
        <taxon>Ostreidae</taxon>
        <taxon>Magallana</taxon>
    </lineage>
</organism>
<accession>A0A8W8LM90</accession>
<feature type="disulfide bond" evidence="4">
    <location>
        <begin position="23"/>
        <end position="113"/>
    </location>
</feature>
<dbReference type="PANTHER" id="PTHR11844:SF33">
    <property type="entry name" value="TISSUE INHIBITOR OF METALLOPROTEINASE"/>
    <property type="match status" value="1"/>
</dbReference>
<name>A0A8W8LM90_MAGGI</name>
<dbReference type="AlphaFoldDB" id="A0A8W8LM90"/>
<feature type="chain" id="PRO_5036492406" description="NTR domain-containing protein" evidence="5">
    <location>
        <begin position="21"/>
        <end position="134"/>
    </location>
</feature>
<proteinExistence type="predicted"/>
<dbReference type="EnsemblMetazoa" id="G28659.1">
    <property type="protein sequence ID" value="G28659.1:cds"/>
    <property type="gene ID" value="G28659"/>
</dbReference>
<evidence type="ECO:0000313" key="7">
    <source>
        <dbReference type="Proteomes" id="UP000005408"/>
    </source>
</evidence>
<evidence type="ECO:0000313" key="6">
    <source>
        <dbReference type="EnsemblMetazoa" id="G28659.1:cds"/>
    </source>
</evidence>
<evidence type="ECO:0000256" key="2">
    <source>
        <dbReference type="ARBA" id="ARBA00022525"/>
    </source>
</evidence>
<feature type="signal peptide" evidence="5">
    <location>
        <begin position="1"/>
        <end position="20"/>
    </location>
</feature>
<keyword evidence="3" id="KW-0862">Zinc</keyword>
<dbReference type="GO" id="GO:0008191">
    <property type="term" value="F:metalloendopeptidase inhibitor activity"/>
    <property type="evidence" value="ECO:0007669"/>
    <property type="project" value="InterPro"/>
</dbReference>
<keyword evidence="2" id="KW-0964">Secreted</keyword>
<evidence type="ECO:0000256" key="1">
    <source>
        <dbReference type="ARBA" id="ARBA00004613"/>
    </source>
</evidence>
<dbReference type="GO" id="GO:0046872">
    <property type="term" value="F:metal ion binding"/>
    <property type="evidence" value="ECO:0007669"/>
    <property type="project" value="UniProtKB-KW"/>
</dbReference>
<evidence type="ECO:0000256" key="4">
    <source>
        <dbReference type="PIRSR" id="PIRSR601820-3"/>
    </source>
</evidence>
<dbReference type="Proteomes" id="UP000005408">
    <property type="component" value="Unassembled WGS sequence"/>
</dbReference>